<name>A0A8J6DXP0_9EUKA</name>
<keyword evidence="2" id="KW-1185">Reference proteome</keyword>
<reference evidence="1" key="1">
    <citation type="submission" date="2021-05" db="EMBL/GenBank/DDBJ databases">
        <title>A free-living protist that lacks canonical eukaryotic 1 DNA replication and segregation systems.</title>
        <authorList>
            <person name="Salas-Leiva D.E."/>
            <person name="Tromer E.C."/>
            <person name="Curtis B.A."/>
            <person name="Jerlstrom-Hultqvist J."/>
            <person name="Kolisko M."/>
            <person name="Yi Z."/>
            <person name="Salas-Leiva J.S."/>
            <person name="Gallot-Lavallee L."/>
            <person name="Kops G.J.P.L."/>
            <person name="Archibald J.M."/>
            <person name="Simpson A.G.B."/>
            <person name="Roger A.J."/>
        </authorList>
    </citation>
    <scope>NUCLEOTIDE SEQUENCE</scope>
    <source>
        <strain evidence="1">BICM</strain>
    </source>
</reference>
<evidence type="ECO:0000313" key="1">
    <source>
        <dbReference type="EMBL" id="KAG9390684.1"/>
    </source>
</evidence>
<dbReference type="Proteomes" id="UP000717585">
    <property type="component" value="Unassembled WGS sequence"/>
</dbReference>
<comment type="caution">
    <text evidence="1">The sequence shown here is derived from an EMBL/GenBank/DDBJ whole genome shotgun (WGS) entry which is preliminary data.</text>
</comment>
<protein>
    <submittedName>
        <fullName evidence="1">Uncharacterized protein</fullName>
    </submittedName>
</protein>
<dbReference type="EMBL" id="JAHDYR010000062">
    <property type="protein sequence ID" value="KAG9390684.1"/>
    <property type="molecule type" value="Genomic_DNA"/>
</dbReference>
<gene>
    <name evidence="1" type="ORF">J8273_6920</name>
</gene>
<accession>A0A8J6DXP0</accession>
<proteinExistence type="predicted"/>
<dbReference type="AlphaFoldDB" id="A0A8J6DXP0"/>
<sequence>MTFEFLHEWIESTSDDVIEAVITEFKEKKTNKAKSAVLRDKLLDENDIFDIVVKNGT</sequence>
<organism evidence="1 2">
    <name type="scientific">Carpediemonas membranifera</name>
    <dbReference type="NCBI Taxonomy" id="201153"/>
    <lineage>
        <taxon>Eukaryota</taxon>
        <taxon>Metamonada</taxon>
        <taxon>Carpediemonas-like organisms</taxon>
        <taxon>Carpediemonas</taxon>
    </lineage>
</organism>
<evidence type="ECO:0000313" key="2">
    <source>
        <dbReference type="Proteomes" id="UP000717585"/>
    </source>
</evidence>